<reference evidence="7 8" key="2">
    <citation type="submission" date="2018-09" db="EMBL/GenBank/DDBJ databases">
        <title>Genome of Sphaerochaeta halotolerans strain 4-11.</title>
        <authorList>
            <person name="Nazina T.N."/>
            <person name="Sokolova D.S."/>
        </authorList>
    </citation>
    <scope>NUCLEOTIDE SEQUENCE [LARGE SCALE GENOMIC DNA]</scope>
    <source>
        <strain evidence="7 8">4-11</strain>
    </source>
</reference>
<dbReference type="PROSITE" id="PS51635">
    <property type="entry name" value="PNPLA"/>
    <property type="match status" value="1"/>
</dbReference>
<feature type="chain" id="PRO_5017075864" description="PNPLA domain-containing protein" evidence="5">
    <location>
        <begin position="20"/>
        <end position="738"/>
    </location>
</feature>
<feature type="active site" description="Proton acceptor" evidence="4">
    <location>
        <position position="205"/>
    </location>
</feature>
<evidence type="ECO:0000313" key="8">
    <source>
        <dbReference type="Proteomes" id="UP000264002"/>
    </source>
</evidence>
<dbReference type="SUPFAM" id="SSF52151">
    <property type="entry name" value="FabD/lysophospholipase-like"/>
    <property type="match status" value="1"/>
</dbReference>
<dbReference type="RefSeq" id="WP_117329161.1">
    <property type="nucleotide sequence ID" value="NZ_QUWK01000002.1"/>
</dbReference>
<sequence length="738" mass="79791">MKRFVVLSLLVLLALPLSATTGKVALVLSGGGARGLAHIAVLEAVEAQGIPIDMVVGTSMGALVGGLYSAGYTPMEIRNLLETYDMAGLFSSPPLEEIERESEVFSYQNNQVFSLGFGEQGLGNAPALIGDQRILELLGFLFAKYPNSIDFSELPIPFYCVSANAVTGERIVHSQGSLVTAIRSSISIPIVFTPYPQGDGTLAVDGGVVDNLPINLARSLGAEYVIASDVNAKGVQDVGDLESLSAMAMQTIVLLTQEKATAQHPSADVLVLPELKGTFTLDFSAHQEIIEAGWDAVHEQEESFNELVDTLSLVRPLTVMDEKRVGPYSLLSSPKILQIEVRDISLKPGSIIPESSLFSDFLGRVLDAQTARELNLKLREIKNAYDLTTLSYEMANEGKLIIYARSFGRRDRSINMGFTADTGFSTALPSGFVWYRADAYLDASIGGLGKKQASTFSVNATLGQRSGMTLGFSYPLLSGGKGTIEAVVQASYATGALTPLSAIINVGRSAPLDHMFDGDASLRFKFGKYGRATLQGSYLLVSVNDTTYSKQFYAYPVGEGTFSYGNLESRFATSGFRLEALGRLGYQQGLVHTLRLGWKQSFELSYRDSISYAAHLSLMREPFPFINSYANLGGIDHMVSYGPLFLRRDITYLGVDWQHRLAELLGYPTFGKLSLHGAVYDTYDPYSGLPPVDDAYFSSSLWDMGLALMVGLDTPIGEVVVSLGASLQGEVSFSLGVY</sequence>
<name>A0A372MJ50_9SPIR</name>
<dbReference type="PANTHER" id="PTHR14226">
    <property type="entry name" value="NEUROPATHY TARGET ESTERASE/SWISS CHEESE D.MELANOGASTER"/>
    <property type="match status" value="1"/>
</dbReference>
<keyword evidence="3 4" id="KW-0443">Lipid metabolism</keyword>
<gene>
    <name evidence="7" type="ORF">DYP60_01795</name>
</gene>
<feature type="signal peptide" evidence="5">
    <location>
        <begin position="1"/>
        <end position="19"/>
    </location>
</feature>
<dbReference type="Pfam" id="PF01734">
    <property type="entry name" value="Patatin"/>
    <property type="match status" value="1"/>
</dbReference>
<organism evidence="7 8">
    <name type="scientific">Sphaerochaeta halotolerans</name>
    <dbReference type="NCBI Taxonomy" id="2293840"/>
    <lineage>
        <taxon>Bacteria</taxon>
        <taxon>Pseudomonadati</taxon>
        <taxon>Spirochaetota</taxon>
        <taxon>Spirochaetia</taxon>
        <taxon>Spirochaetales</taxon>
        <taxon>Sphaerochaetaceae</taxon>
        <taxon>Sphaerochaeta</taxon>
    </lineage>
</organism>
<dbReference type="EMBL" id="QUWK01000002">
    <property type="protein sequence ID" value="RFU95764.1"/>
    <property type="molecule type" value="Genomic_DNA"/>
</dbReference>
<feature type="domain" description="PNPLA" evidence="6">
    <location>
        <begin position="26"/>
        <end position="218"/>
    </location>
</feature>
<feature type="short sequence motif" description="GXGXXG" evidence="4">
    <location>
        <begin position="30"/>
        <end position="35"/>
    </location>
</feature>
<keyword evidence="2 4" id="KW-0442">Lipid degradation</keyword>
<feature type="short sequence motif" description="GXSXG" evidence="4">
    <location>
        <begin position="57"/>
        <end position="61"/>
    </location>
</feature>
<evidence type="ECO:0000259" key="6">
    <source>
        <dbReference type="PROSITE" id="PS51635"/>
    </source>
</evidence>
<accession>A0A372MJ50</accession>
<proteinExistence type="predicted"/>
<keyword evidence="5" id="KW-0732">Signal</keyword>
<dbReference type="Gene3D" id="3.40.1090.10">
    <property type="entry name" value="Cytosolic phospholipase A2 catalytic domain"/>
    <property type="match status" value="2"/>
</dbReference>
<evidence type="ECO:0000256" key="1">
    <source>
        <dbReference type="ARBA" id="ARBA00022801"/>
    </source>
</evidence>
<dbReference type="InterPro" id="IPR002641">
    <property type="entry name" value="PNPLA_dom"/>
</dbReference>
<dbReference type="GO" id="GO:0016787">
    <property type="term" value="F:hydrolase activity"/>
    <property type="evidence" value="ECO:0007669"/>
    <property type="project" value="UniProtKB-UniRule"/>
</dbReference>
<keyword evidence="1 4" id="KW-0378">Hydrolase</keyword>
<evidence type="ECO:0000256" key="3">
    <source>
        <dbReference type="ARBA" id="ARBA00023098"/>
    </source>
</evidence>
<feature type="active site" description="Nucleophile" evidence="4">
    <location>
        <position position="59"/>
    </location>
</feature>
<dbReference type="GO" id="GO:0016042">
    <property type="term" value="P:lipid catabolic process"/>
    <property type="evidence" value="ECO:0007669"/>
    <property type="project" value="UniProtKB-UniRule"/>
</dbReference>
<dbReference type="CDD" id="cd07205">
    <property type="entry name" value="Pat_PNPLA6_PNPLA7_NTE1_like"/>
    <property type="match status" value="1"/>
</dbReference>
<evidence type="ECO:0000256" key="5">
    <source>
        <dbReference type="SAM" id="SignalP"/>
    </source>
</evidence>
<dbReference type="InterPro" id="IPR016035">
    <property type="entry name" value="Acyl_Trfase/lysoPLipase"/>
</dbReference>
<feature type="short sequence motif" description="DGA/G" evidence="4">
    <location>
        <begin position="205"/>
        <end position="207"/>
    </location>
</feature>
<evidence type="ECO:0000256" key="2">
    <source>
        <dbReference type="ARBA" id="ARBA00022963"/>
    </source>
</evidence>
<protein>
    <recommendedName>
        <fullName evidence="6">PNPLA domain-containing protein</fullName>
    </recommendedName>
</protein>
<keyword evidence="8" id="KW-1185">Reference proteome</keyword>
<reference evidence="8" key="1">
    <citation type="submission" date="2018-08" db="EMBL/GenBank/DDBJ databases">
        <authorList>
            <person name="Grouzdev D.S."/>
            <person name="Krutkina M.S."/>
        </authorList>
    </citation>
    <scope>NUCLEOTIDE SEQUENCE [LARGE SCALE GENOMIC DNA]</scope>
    <source>
        <strain evidence="8">4-11</strain>
    </source>
</reference>
<dbReference type="AlphaFoldDB" id="A0A372MJ50"/>
<evidence type="ECO:0000313" key="7">
    <source>
        <dbReference type="EMBL" id="RFU95764.1"/>
    </source>
</evidence>
<dbReference type="Proteomes" id="UP000264002">
    <property type="component" value="Unassembled WGS sequence"/>
</dbReference>
<dbReference type="PANTHER" id="PTHR14226:SF29">
    <property type="entry name" value="NEUROPATHY TARGET ESTERASE SWS"/>
    <property type="match status" value="1"/>
</dbReference>
<evidence type="ECO:0000256" key="4">
    <source>
        <dbReference type="PROSITE-ProRule" id="PRU01161"/>
    </source>
</evidence>
<dbReference type="InterPro" id="IPR050301">
    <property type="entry name" value="NTE"/>
</dbReference>
<comment type="caution">
    <text evidence="7">The sequence shown here is derived from an EMBL/GenBank/DDBJ whole genome shotgun (WGS) entry which is preliminary data.</text>
</comment>